<feature type="domain" description="P-type ATPase N-terminal" evidence="19">
    <location>
        <begin position="20"/>
        <end position="77"/>
    </location>
</feature>
<evidence type="ECO:0000256" key="6">
    <source>
        <dbReference type="ARBA" id="ARBA00022741"/>
    </source>
</evidence>
<dbReference type="EMBL" id="JAHDYR010000025">
    <property type="protein sequence ID" value="KAG9393054.1"/>
    <property type="molecule type" value="Genomic_DNA"/>
</dbReference>
<evidence type="ECO:0000259" key="18">
    <source>
        <dbReference type="Pfam" id="PF00122"/>
    </source>
</evidence>
<keyword evidence="7 14" id="KW-0067">ATP-binding</keyword>
<dbReference type="GO" id="GO:0000287">
    <property type="term" value="F:magnesium ion binding"/>
    <property type="evidence" value="ECO:0007669"/>
    <property type="project" value="UniProtKB-UniRule"/>
</dbReference>
<dbReference type="Gene3D" id="3.40.1110.10">
    <property type="entry name" value="Calcium-transporting ATPase, cytoplasmic domain N"/>
    <property type="match status" value="1"/>
</dbReference>
<proteinExistence type="inferred from homology"/>
<keyword evidence="6 14" id="KW-0547">Nucleotide-binding</keyword>
<feature type="domain" description="P-type ATPase C-terminal" evidence="20">
    <location>
        <begin position="822"/>
        <end position="1067"/>
    </location>
</feature>
<dbReference type="Gene3D" id="2.70.150.10">
    <property type="entry name" value="Calcium-transporting ATPase, cytoplasmic transduction domain A"/>
    <property type="match status" value="1"/>
</dbReference>
<feature type="binding site" evidence="14">
    <location>
        <position position="540"/>
    </location>
    <ligand>
        <name>ATP</name>
        <dbReference type="ChEBI" id="CHEBI:30616"/>
    </ligand>
</feature>
<dbReference type="InterPro" id="IPR036412">
    <property type="entry name" value="HAD-like_sf"/>
</dbReference>
<dbReference type="NCBIfam" id="TIGR01494">
    <property type="entry name" value="ATPase_P-type"/>
    <property type="match status" value="1"/>
</dbReference>
<feature type="binding site" evidence="14">
    <location>
        <position position="410"/>
    </location>
    <ligand>
        <name>ATP</name>
        <dbReference type="ChEBI" id="CHEBI:30616"/>
    </ligand>
</feature>
<dbReference type="GO" id="GO:0140326">
    <property type="term" value="F:ATPase-coupled intramembrane lipid transporter activity"/>
    <property type="evidence" value="ECO:0007669"/>
    <property type="project" value="UniProtKB-EC"/>
</dbReference>
<feature type="binding site" evidence="14">
    <location>
        <position position="681"/>
    </location>
    <ligand>
        <name>ATP</name>
        <dbReference type="ChEBI" id="CHEBI:30616"/>
    </ligand>
</feature>
<feature type="binding site" evidence="14">
    <location>
        <position position="600"/>
    </location>
    <ligand>
        <name>ATP</name>
        <dbReference type="ChEBI" id="CHEBI:30616"/>
    </ligand>
</feature>
<evidence type="ECO:0000256" key="10">
    <source>
        <dbReference type="ARBA" id="ARBA00022989"/>
    </source>
</evidence>
<dbReference type="InterPro" id="IPR044492">
    <property type="entry name" value="P_typ_ATPase_HD_dom"/>
</dbReference>
<keyword evidence="4 16" id="KW-0812">Transmembrane</keyword>
<dbReference type="InterPro" id="IPR023298">
    <property type="entry name" value="ATPase_P-typ_TM_dom_sf"/>
</dbReference>
<dbReference type="PRINTS" id="PR00119">
    <property type="entry name" value="CATATPASE"/>
</dbReference>
<dbReference type="NCBIfam" id="TIGR01652">
    <property type="entry name" value="ATPase-Plipid"/>
    <property type="match status" value="1"/>
</dbReference>
<evidence type="ECO:0000256" key="1">
    <source>
        <dbReference type="ARBA" id="ARBA00004141"/>
    </source>
</evidence>
<feature type="binding site" evidence="14">
    <location>
        <position position="680"/>
    </location>
    <ligand>
        <name>ATP</name>
        <dbReference type="ChEBI" id="CHEBI:30616"/>
    </ligand>
</feature>
<dbReference type="GO" id="GO:0045332">
    <property type="term" value="P:phospholipid translocation"/>
    <property type="evidence" value="ECO:0007669"/>
    <property type="project" value="TreeGrafter"/>
</dbReference>
<evidence type="ECO:0000256" key="17">
    <source>
        <dbReference type="SAM" id="MobiDB-lite"/>
    </source>
</evidence>
<feature type="domain" description="P-type ATPase A" evidence="18">
    <location>
        <begin position="108"/>
        <end position="276"/>
    </location>
</feature>
<feature type="binding site" evidence="14">
    <location>
        <position position="682"/>
    </location>
    <ligand>
        <name>ATP</name>
        <dbReference type="ChEBI" id="CHEBI:30616"/>
    </ligand>
</feature>
<feature type="transmembrane region" description="Helical" evidence="16">
    <location>
        <begin position="1038"/>
        <end position="1058"/>
    </location>
</feature>
<evidence type="ECO:0000313" key="21">
    <source>
        <dbReference type="EMBL" id="KAG9393054.1"/>
    </source>
</evidence>
<dbReference type="InterPro" id="IPR032631">
    <property type="entry name" value="P-type_ATPase_N"/>
</dbReference>
<dbReference type="OrthoDB" id="377733at2759"/>
<feature type="binding site" evidence="15">
    <location>
        <position position="410"/>
    </location>
    <ligand>
        <name>Mg(2+)</name>
        <dbReference type="ChEBI" id="CHEBI:18420"/>
    </ligand>
</feature>
<keyword evidence="22" id="KW-1185">Reference proteome</keyword>
<dbReference type="InterPro" id="IPR059000">
    <property type="entry name" value="ATPase_P-type_domA"/>
</dbReference>
<comment type="cofactor">
    <cofactor evidence="15">
        <name>Mg(2+)</name>
        <dbReference type="ChEBI" id="CHEBI:18420"/>
    </cofactor>
</comment>
<dbReference type="GO" id="GO:0016887">
    <property type="term" value="F:ATP hydrolysis activity"/>
    <property type="evidence" value="ECO:0007669"/>
    <property type="project" value="InterPro"/>
</dbReference>
<dbReference type="EC" id="7.6.2.1" evidence="16"/>
<evidence type="ECO:0000256" key="12">
    <source>
        <dbReference type="ARBA" id="ARBA00034036"/>
    </source>
</evidence>
<evidence type="ECO:0000256" key="7">
    <source>
        <dbReference type="ARBA" id="ARBA00022840"/>
    </source>
</evidence>
<dbReference type="PANTHER" id="PTHR24092:SF19">
    <property type="entry name" value="PHOSPHOLIPID-TRANSPORTING ATPASE"/>
    <property type="match status" value="1"/>
</dbReference>
<feature type="binding site" evidence="14">
    <location>
        <position position="800"/>
    </location>
    <ligand>
        <name>ATP</name>
        <dbReference type="ChEBI" id="CHEBI:30616"/>
    </ligand>
</feature>
<keyword evidence="9 16" id="KW-1278">Translocase</keyword>
<comment type="caution">
    <text evidence="21">The sequence shown here is derived from an EMBL/GenBank/DDBJ whole genome shotgun (WGS) entry which is preliminary data.</text>
</comment>
<dbReference type="InterPro" id="IPR008250">
    <property type="entry name" value="ATPase_P-typ_transduc_dom_A_sf"/>
</dbReference>
<dbReference type="FunFam" id="3.40.50.1000:FF:000084">
    <property type="entry name" value="Phospholipid-transporting ATPase"/>
    <property type="match status" value="1"/>
</dbReference>
<evidence type="ECO:0000256" key="9">
    <source>
        <dbReference type="ARBA" id="ARBA00022967"/>
    </source>
</evidence>
<keyword evidence="10 16" id="KW-1133">Transmembrane helix</keyword>
<feature type="binding site" evidence="14">
    <location>
        <position position="799"/>
    </location>
    <ligand>
        <name>ATP</name>
        <dbReference type="ChEBI" id="CHEBI:30616"/>
    </ligand>
</feature>
<dbReference type="GO" id="GO:0005886">
    <property type="term" value="C:plasma membrane"/>
    <property type="evidence" value="ECO:0007669"/>
    <property type="project" value="TreeGrafter"/>
</dbReference>
<dbReference type="InterPro" id="IPR032630">
    <property type="entry name" value="P_typ_ATPase_c"/>
</dbReference>
<feature type="binding site" evidence="14">
    <location>
        <position position="412"/>
    </location>
    <ligand>
        <name>ATP</name>
        <dbReference type="ChEBI" id="CHEBI:30616"/>
    </ligand>
</feature>
<dbReference type="PROSITE" id="PS00154">
    <property type="entry name" value="ATPASE_E1_E2"/>
    <property type="match status" value="1"/>
</dbReference>
<feature type="binding site" evidence="14">
    <location>
        <position position="777"/>
    </location>
    <ligand>
        <name>ATP</name>
        <dbReference type="ChEBI" id="CHEBI:30616"/>
    </ligand>
</feature>
<comment type="similarity">
    <text evidence="3 16">Belongs to the cation transport ATPase (P-type) (TC 3.A.3) family. Type IV subfamily.</text>
</comment>
<feature type="binding site" evidence="14">
    <location>
        <position position="771"/>
    </location>
    <ligand>
        <name>ATP</name>
        <dbReference type="ChEBI" id="CHEBI:30616"/>
    </ligand>
</feature>
<evidence type="ECO:0000259" key="20">
    <source>
        <dbReference type="Pfam" id="PF16212"/>
    </source>
</evidence>
<dbReference type="SFLD" id="SFLDF00027">
    <property type="entry name" value="p-type_atpase"/>
    <property type="match status" value="1"/>
</dbReference>
<dbReference type="Pfam" id="PF00122">
    <property type="entry name" value="E1-E2_ATPase"/>
    <property type="match status" value="1"/>
</dbReference>
<dbReference type="InterPro" id="IPR001757">
    <property type="entry name" value="P_typ_ATPase"/>
</dbReference>
<feature type="binding site" evidence="14">
    <location>
        <position position="411"/>
    </location>
    <ligand>
        <name>ATP</name>
        <dbReference type="ChEBI" id="CHEBI:30616"/>
    </ligand>
</feature>
<protein>
    <recommendedName>
        <fullName evidence="16">Phospholipid-transporting ATPase</fullName>
        <ecNumber evidence="16">7.6.2.1</ecNumber>
    </recommendedName>
</protein>
<keyword evidence="11 16" id="KW-0472">Membrane</keyword>
<dbReference type="SUPFAM" id="SSF56784">
    <property type="entry name" value="HAD-like"/>
    <property type="match status" value="1"/>
</dbReference>
<keyword evidence="8 15" id="KW-0460">Magnesium</keyword>
<organism evidence="21 22">
    <name type="scientific">Carpediemonas membranifera</name>
    <dbReference type="NCBI Taxonomy" id="201153"/>
    <lineage>
        <taxon>Eukaryota</taxon>
        <taxon>Metamonada</taxon>
        <taxon>Carpediemonas-like organisms</taxon>
        <taxon>Carpediemonas</taxon>
    </lineage>
</organism>
<keyword evidence="5 15" id="KW-0479">Metal-binding</keyword>
<dbReference type="InterPro" id="IPR023299">
    <property type="entry name" value="ATPase_P-typ_cyto_dom_N"/>
</dbReference>
<comment type="catalytic activity">
    <reaction evidence="12 16">
        <text>ATP + H2O + phospholipidSide 1 = ADP + phosphate + phospholipidSide 2.</text>
        <dbReference type="EC" id="7.6.2.1"/>
    </reaction>
</comment>
<dbReference type="Gene3D" id="3.40.50.1000">
    <property type="entry name" value="HAD superfamily/HAD-like"/>
    <property type="match status" value="1"/>
</dbReference>
<dbReference type="InterPro" id="IPR023214">
    <property type="entry name" value="HAD_sf"/>
</dbReference>
<evidence type="ECO:0000256" key="2">
    <source>
        <dbReference type="ARBA" id="ARBA00004308"/>
    </source>
</evidence>
<feature type="region of interest" description="Disordered" evidence="17">
    <location>
        <begin position="217"/>
        <end position="236"/>
    </location>
</feature>
<feature type="binding site" evidence="15">
    <location>
        <position position="412"/>
    </location>
    <ligand>
        <name>Mg(2+)</name>
        <dbReference type="ChEBI" id="CHEBI:18420"/>
    </ligand>
</feature>
<comment type="caution">
    <text evidence="16">Lacks conserved residue(s) required for the propagation of feature annotation.</text>
</comment>
<dbReference type="PANTHER" id="PTHR24092">
    <property type="entry name" value="PROBABLE PHOSPHOLIPID-TRANSPORTING ATPASE"/>
    <property type="match status" value="1"/>
</dbReference>
<dbReference type="Pfam" id="PF16209">
    <property type="entry name" value="PhoLip_ATPase_N"/>
    <property type="match status" value="1"/>
</dbReference>
<evidence type="ECO:0000256" key="5">
    <source>
        <dbReference type="ARBA" id="ARBA00022723"/>
    </source>
</evidence>
<feature type="transmembrane region" description="Helical" evidence="16">
    <location>
        <begin position="932"/>
        <end position="960"/>
    </location>
</feature>
<dbReference type="SFLD" id="SFLDS00003">
    <property type="entry name" value="Haloacid_Dehalogenase"/>
    <property type="match status" value="1"/>
</dbReference>
<sequence>MRFPWTKERDREISIGSKATRRHFPKNQIRNTKYRWWSFIPKNLFEQYTRFSNAYFLIVACLQLWSAITPVNPITTWGPLIFVTSVTAVKELADDLRRWWSDYRANSRKYVVYRDGQQRSISSSKISVGDILKLHEEEEAPADCIIIKSSDTENGTAFITTANLDGETDLKERMAAKPTYTLTDAAIESFRGVITCPPPNDIVWRFDGQLSCEIAPKDPALAPPEAEMDSHAEQTPNLSPPTPLMAENMVLQGTSLKNTGHVYGVVVFTGNQTKLGMNKRVPPSKATKADKVINCSAAAVFAMQWMFVASYSVVGLWREYRVMPDEWYLNFNTDQAPWYEPIVIPLRFFLLMTYCIPISFKVTLDLCKTIYAFMINMDRDMVNQKTGSGVSAKNTGIIEDLGQIQHVFTDKTGTLTENVMVFKKVSINGTQYGEGVAASALDDRTLAEKVSAGDPHVLWFLRVLGLCHTVDVDEADKATILRGEAYKATSPDEFALVHAACRMGVAFVGSDRLTTSIALHAGNNTTPKVEKYELLEVLEFTSDRRRMSVILRDPAGQVILLTKGADDIVLGRLSRNDEKTSRIRGVTDRHLASYGNTGLRTLTIAMRNIPAEEFAQWRKDYDSASTQLVGRDRLRNELMDMIETDLTLLGVTAIEDQLQEGVPDTIAFLRQAGIRFWMLTGDKLETARQIALSCKLMAETAAFILVAGTNEDEVVSSLEKAAVTYDRAREGGREAILAVTGPTFKHVEESKTARVAFRRLGLKCDSVVCSRMAPTQKAQVVRLIKRTGVMTLAIGDGGNDISMIQEAHVGVGLEGREGLQAARAADFSMGGFRFLKRLLTFHGRYSYLRSAWIVQYSFYKSVIIGVGQISYNILAAFSGASLMMSNDLTLYNLAYTFLPPLVYTLDRDVPALCPMEYPELYKQSQKSKDHSYLTWFLWIARGLYHVFVIEAVLYVVGSAWVQSDGSPVDKSIIAETHIVSLMTLQLVTQLTDLHTWNLVTLLVVLLSYGSLWAFHAFMCVLFPTKDLYGVLRRTFVDPQFWMAIVLIVTFAYVPIIAFRTARQIVRPRLSDTLRFNNAVAWSVGRKSIRGM</sequence>
<dbReference type="InterPro" id="IPR006539">
    <property type="entry name" value="P-type_ATPase_IV"/>
</dbReference>
<dbReference type="SUPFAM" id="SSF81660">
    <property type="entry name" value="Metal cation-transporting ATPase, ATP-binding domain N"/>
    <property type="match status" value="1"/>
</dbReference>
<dbReference type="SUPFAM" id="SSF81653">
    <property type="entry name" value="Calcium ATPase, transduction domain A"/>
    <property type="match status" value="1"/>
</dbReference>
<feature type="binding site" evidence="15">
    <location>
        <position position="796"/>
    </location>
    <ligand>
        <name>Mg(2+)</name>
        <dbReference type="ChEBI" id="CHEBI:18420"/>
    </ligand>
</feature>
<evidence type="ECO:0000259" key="19">
    <source>
        <dbReference type="Pfam" id="PF16209"/>
    </source>
</evidence>
<gene>
    <name evidence="21" type="ORF">J8273_3183</name>
</gene>
<evidence type="ECO:0000256" key="16">
    <source>
        <dbReference type="RuleBase" id="RU362033"/>
    </source>
</evidence>
<evidence type="ECO:0000256" key="13">
    <source>
        <dbReference type="PIRSR" id="PIRSR606539-1"/>
    </source>
</evidence>
<evidence type="ECO:0000256" key="4">
    <source>
        <dbReference type="ARBA" id="ARBA00022692"/>
    </source>
</evidence>
<dbReference type="Pfam" id="PF13246">
    <property type="entry name" value="Cation_ATPase"/>
    <property type="match status" value="1"/>
</dbReference>
<dbReference type="Pfam" id="PF16212">
    <property type="entry name" value="PhoLip_ATPase_C"/>
    <property type="match status" value="1"/>
</dbReference>
<evidence type="ECO:0000256" key="15">
    <source>
        <dbReference type="PIRSR" id="PIRSR606539-3"/>
    </source>
</evidence>
<evidence type="ECO:0000256" key="11">
    <source>
        <dbReference type="ARBA" id="ARBA00023136"/>
    </source>
</evidence>
<evidence type="ECO:0000256" key="8">
    <source>
        <dbReference type="ARBA" id="ARBA00022842"/>
    </source>
</evidence>
<feature type="active site" description="4-aspartylphosphate intermediate" evidence="13">
    <location>
        <position position="410"/>
    </location>
</feature>
<dbReference type="GO" id="GO:0005524">
    <property type="term" value="F:ATP binding"/>
    <property type="evidence" value="ECO:0007669"/>
    <property type="project" value="UniProtKB-UniRule"/>
</dbReference>
<dbReference type="SFLD" id="SFLDG00002">
    <property type="entry name" value="C1.7:_P-type_atpase_like"/>
    <property type="match status" value="1"/>
</dbReference>
<dbReference type="InterPro" id="IPR018303">
    <property type="entry name" value="ATPase_P-typ_P_site"/>
</dbReference>
<evidence type="ECO:0000256" key="3">
    <source>
        <dbReference type="ARBA" id="ARBA00008109"/>
    </source>
</evidence>
<feature type="binding site" evidence="14">
    <location>
        <position position="493"/>
    </location>
    <ligand>
        <name>ATP</name>
        <dbReference type="ChEBI" id="CHEBI:30616"/>
    </ligand>
</feature>
<feature type="transmembrane region" description="Helical" evidence="16">
    <location>
        <begin position="998"/>
        <end position="1018"/>
    </location>
</feature>
<dbReference type="Proteomes" id="UP000717585">
    <property type="component" value="Unassembled WGS sequence"/>
</dbReference>
<comment type="subcellular location">
    <subcellularLocation>
        <location evidence="2">Endomembrane system</location>
    </subcellularLocation>
    <subcellularLocation>
        <location evidence="1 16">Membrane</location>
        <topology evidence="1 16">Multi-pass membrane protein</topology>
    </subcellularLocation>
</comment>
<feature type="binding site" evidence="15">
    <location>
        <position position="800"/>
    </location>
    <ligand>
        <name>Mg(2+)</name>
        <dbReference type="ChEBI" id="CHEBI:18420"/>
    </ligand>
</feature>
<name>A0A8J6DZ25_9EUKA</name>
<accession>A0A8J6DZ25</accession>
<evidence type="ECO:0000256" key="14">
    <source>
        <dbReference type="PIRSR" id="PIRSR606539-2"/>
    </source>
</evidence>
<dbReference type="SUPFAM" id="SSF81665">
    <property type="entry name" value="Calcium ATPase, transmembrane domain M"/>
    <property type="match status" value="1"/>
</dbReference>
<evidence type="ECO:0000313" key="22">
    <source>
        <dbReference type="Proteomes" id="UP000717585"/>
    </source>
</evidence>
<reference evidence="21" key="1">
    <citation type="submission" date="2021-05" db="EMBL/GenBank/DDBJ databases">
        <title>A free-living protist that lacks canonical eukaryotic 1 DNA replication and segregation systems.</title>
        <authorList>
            <person name="Salas-Leiva D.E."/>
            <person name="Tromer E.C."/>
            <person name="Curtis B.A."/>
            <person name="Jerlstrom-Hultqvist J."/>
            <person name="Kolisko M."/>
            <person name="Yi Z."/>
            <person name="Salas-Leiva J.S."/>
            <person name="Gallot-Lavallee L."/>
            <person name="Kops G.J.P.L."/>
            <person name="Archibald J.M."/>
            <person name="Simpson A.G.B."/>
            <person name="Roger A.J."/>
        </authorList>
    </citation>
    <scope>NUCLEOTIDE SEQUENCE</scope>
    <source>
        <strain evidence="21">BICM</strain>
    </source>
</reference>
<dbReference type="AlphaFoldDB" id="A0A8J6DZ25"/>
<feature type="binding site" evidence="14">
    <location>
        <position position="563"/>
    </location>
    <ligand>
        <name>ATP</name>
        <dbReference type="ChEBI" id="CHEBI:30616"/>
    </ligand>
</feature>